<proteinExistence type="inferred from homology"/>
<dbReference type="Proteomes" id="UP000186091">
    <property type="component" value="Unassembled WGS sequence"/>
</dbReference>
<dbReference type="GO" id="GO:0008270">
    <property type="term" value="F:zinc ion binding"/>
    <property type="evidence" value="ECO:0007669"/>
    <property type="project" value="InterPro"/>
</dbReference>
<dbReference type="InterPro" id="IPR032466">
    <property type="entry name" value="Metal_Hydrolase"/>
</dbReference>
<protein>
    <submittedName>
        <fullName evidence="4">Aryldialkylphosphatase</fullName>
    </submittedName>
</protein>
<comment type="caution">
    <text evidence="4">The sequence shown here is derived from an EMBL/GenBank/DDBJ whole genome shotgun (WGS) entry which is preliminary data.</text>
</comment>
<dbReference type="EMBL" id="LOQT01000013">
    <property type="protein sequence ID" value="OKX83138.1"/>
    <property type="molecule type" value="Genomic_DNA"/>
</dbReference>
<evidence type="ECO:0000256" key="1">
    <source>
        <dbReference type="ARBA" id="ARBA00022723"/>
    </source>
</evidence>
<gene>
    <name evidence="4" type="ORF">AUP69_05040</name>
</gene>
<dbReference type="RefSeq" id="WP_003858577.1">
    <property type="nucleotide sequence ID" value="NZ_JAAOYN010000001.1"/>
</dbReference>
<evidence type="ECO:0000256" key="2">
    <source>
        <dbReference type="ARBA" id="ARBA00022801"/>
    </source>
</evidence>
<keyword evidence="2" id="KW-0378">Hydrolase</keyword>
<dbReference type="PANTHER" id="PTHR10819">
    <property type="entry name" value="PHOSPHOTRIESTERASE-RELATED"/>
    <property type="match status" value="1"/>
</dbReference>
<accession>A0AB36IL58</accession>
<dbReference type="Pfam" id="PF02126">
    <property type="entry name" value="PTE"/>
    <property type="match status" value="1"/>
</dbReference>
<evidence type="ECO:0000313" key="4">
    <source>
        <dbReference type="EMBL" id="OKX83138.1"/>
    </source>
</evidence>
<evidence type="ECO:0000313" key="5">
    <source>
        <dbReference type="Proteomes" id="UP000186091"/>
    </source>
</evidence>
<dbReference type="Gene3D" id="3.20.20.140">
    <property type="entry name" value="Metal-dependent hydrolases"/>
    <property type="match status" value="1"/>
</dbReference>
<organism evidence="4 5">
    <name type="scientific">Corynebacterium glutamicum</name>
    <name type="common">Brevibacterium saccharolyticum</name>
    <dbReference type="NCBI Taxonomy" id="1718"/>
    <lineage>
        <taxon>Bacteria</taxon>
        <taxon>Bacillati</taxon>
        <taxon>Actinomycetota</taxon>
        <taxon>Actinomycetes</taxon>
        <taxon>Mycobacteriales</taxon>
        <taxon>Corynebacteriaceae</taxon>
        <taxon>Corynebacterium</taxon>
    </lineage>
</organism>
<dbReference type="PANTHER" id="PTHR10819:SF3">
    <property type="entry name" value="PHOSPHOTRIESTERASE-RELATED PROTEIN"/>
    <property type="match status" value="1"/>
</dbReference>
<dbReference type="SUPFAM" id="SSF51556">
    <property type="entry name" value="Metallo-dependent hydrolases"/>
    <property type="match status" value="1"/>
</dbReference>
<comment type="caution">
    <text evidence="3">Lacks conserved residue(s) required for the propagation of feature annotation.</text>
</comment>
<name>A0AB36IL58_CORGT</name>
<comment type="similarity">
    <text evidence="3">Belongs to the metallo-dependent hydrolases superfamily. Phosphotriesterase family.</text>
</comment>
<dbReference type="AlphaFoldDB" id="A0AB36IL58"/>
<keyword evidence="1" id="KW-0479">Metal-binding</keyword>
<sequence length="304" mass="32682">MLVPDKPTFINTVLGPLTVEELGPTAVHESLLSVYPGAQYAPEISLDRSEIFHILQKQLTDFYDVGGRTIVDASGMFHGRDLPLLENLAKSTKVNIIASTGLGPEEMLGGYFLTPQTDPPTPWPAKKFEDLFSKEITEGMVVPRVERRAPAGLIATLSTRSGMTATDESLLRGAARAAVSTGVALSHTFGDDVLQEIDIILNEGLSPDRLVIRGGERHGAPIIEAAHRGVFIGLEGDCHEALSLLIDADLHSRIILSAGATGVAKGHAPTSAYFSDFMKLCEGLDDALRTHITIENPRTLLAVR</sequence>
<reference evidence="4 5" key="1">
    <citation type="submission" date="2015-12" db="EMBL/GenBank/DDBJ databases">
        <title>Genome sequence of Corynebacterium AS 1.542.</title>
        <authorList>
            <person name="Yang J."/>
            <person name="Yang S."/>
        </authorList>
    </citation>
    <scope>NUCLEOTIDE SEQUENCE [LARGE SCALE GENOMIC DNA]</scope>
    <source>
        <strain evidence="4 5">AS 1.542</strain>
    </source>
</reference>
<evidence type="ECO:0000256" key="3">
    <source>
        <dbReference type="PROSITE-ProRule" id="PRU00679"/>
    </source>
</evidence>
<dbReference type="GO" id="GO:0016787">
    <property type="term" value="F:hydrolase activity"/>
    <property type="evidence" value="ECO:0007669"/>
    <property type="project" value="UniProtKB-KW"/>
</dbReference>
<dbReference type="PROSITE" id="PS51347">
    <property type="entry name" value="PHOSPHOTRIESTERASE_2"/>
    <property type="match status" value="1"/>
</dbReference>
<dbReference type="InterPro" id="IPR001559">
    <property type="entry name" value="Phosphotriesterase"/>
</dbReference>